<name>A0ABU7DEH5_9TELE</name>
<comment type="caution">
    <text evidence="2">The sequence shown here is derived from an EMBL/GenBank/DDBJ whole genome shotgun (WGS) entry which is preliminary data.</text>
</comment>
<gene>
    <name evidence="2" type="ORF">CHARACLAT_033631</name>
</gene>
<feature type="compositionally biased region" description="Basic residues" evidence="1">
    <location>
        <begin position="233"/>
        <end position="246"/>
    </location>
</feature>
<evidence type="ECO:0000313" key="2">
    <source>
        <dbReference type="EMBL" id="MED6272746.1"/>
    </source>
</evidence>
<evidence type="ECO:0000256" key="1">
    <source>
        <dbReference type="SAM" id="MobiDB-lite"/>
    </source>
</evidence>
<feature type="region of interest" description="Disordered" evidence="1">
    <location>
        <begin position="227"/>
        <end position="256"/>
    </location>
</feature>
<organism evidence="2 3">
    <name type="scientific">Characodon lateralis</name>
    <dbReference type="NCBI Taxonomy" id="208331"/>
    <lineage>
        <taxon>Eukaryota</taxon>
        <taxon>Metazoa</taxon>
        <taxon>Chordata</taxon>
        <taxon>Craniata</taxon>
        <taxon>Vertebrata</taxon>
        <taxon>Euteleostomi</taxon>
        <taxon>Actinopterygii</taxon>
        <taxon>Neopterygii</taxon>
        <taxon>Teleostei</taxon>
        <taxon>Neoteleostei</taxon>
        <taxon>Acanthomorphata</taxon>
        <taxon>Ovalentaria</taxon>
        <taxon>Atherinomorphae</taxon>
        <taxon>Cyprinodontiformes</taxon>
        <taxon>Goodeidae</taxon>
        <taxon>Characodon</taxon>
    </lineage>
</organism>
<keyword evidence="3" id="KW-1185">Reference proteome</keyword>
<accession>A0ABU7DEH5</accession>
<protein>
    <submittedName>
        <fullName evidence="2">Uncharacterized protein</fullName>
    </submittedName>
</protein>
<dbReference type="EMBL" id="JAHUTJ010024159">
    <property type="protein sequence ID" value="MED6272746.1"/>
    <property type="molecule type" value="Genomic_DNA"/>
</dbReference>
<dbReference type="Proteomes" id="UP001352852">
    <property type="component" value="Unassembled WGS sequence"/>
</dbReference>
<proteinExistence type="predicted"/>
<reference evidence="2 3" key="1">
    <citation type="submission" date="2021-06" db="EMBL/GenBank/DDBJ databases">
        <authorList>
            <person name="Palmer J.M."/>
        </authorList>
    </citation>
    <scope>NUCLEOTIDE SEQUENCE [LARGE SCALE GENOMIC DNA]</scope>
    <source>
        <strain evidence="2 3">CL_MEX2019</strain>
        <tissue evidence="2">Muscle</tissue>
    </source>
</reference>
<sequence>MEGEFDRELDRNLAPREEAPSWVDLETQLTNMQALVLQTRGKEEGEKMKKKIEKKVREAMKKDGLELTDRQNLGGWLKKQMNAAKEIRQEAEGTWNGATVWSKGKYRTYKEKCEKEERFWGVMVLIHQGGKHTMKQQQPRGGAKKEGPKAAKGMSPDTPPPYAPSSKFTHWCTHTAPWWIVPHVGSTEWNTCSAWIGHSRRGGWIFQWKFRIIYVSICRLISGCGKGSLSGQRGKRNKRTSRRHQSNKSLLPTPTTILPTSFSDFRGWGTGATQDTQPKLWLRMSRD</sequence>
<evidence type="ECO:0000313" key="3">
    <source>
        <dbReference type="Proteomes" id="UP001352852"/>
    </source>
</evidence>
<feature type="region of interest" description="Disordered" evidence="1">
    <location>
        <begin position="131"/>
        <end position="162"/>
    </location>
</feature>